<evidence type="ECO:0000313" key="8">
    <source>
        <dbReference type="Proteomes" id="UP001305779"/>
    </source>
</evidence>
<evidence type="ECO:0000256" key="6">
    <source>
        <dbReference type="SAM" id="Phobius"/>
    </source>
</evidence>
<dbReference type="PIRSF" id="PIRSF006060">
    <property type="entry name" value="AA_transporter"/>
    <property type="match status" value="1"/>
</dbReference>
<feature type="transmembrane region" description="Helical" evidence="6">
    <location>
        <begin position="496"/>
        <end position="518"/>
    </location>
</feature>
<feature type="transmembrane region" description="Helical" evidence="6">
    <location>
        <begin position="298"/>
        <end position="322"/>
    </location>
</feature>
<feature type="transmembrane region" description="Helical" evidence="6">
    <location>
        <begin position="255"/>
        <end position="277"/>
    </location>
</feature>
<protein>
    <recommendedName>
        <fullName evidence="9">Choline transporter</fullName>
    </recommendedName>
</protein>
<evidence type="ECO:0000256" key="4">
    <source>
        <dbReference type="ARBA" id="ARBA00022989"/>
    </source>
</evidence>
<dbReference type="Pfam" id="PF13520">
    <property type="entry name" value="AA_permease_2"/>
    <property type="match status" value="1"/>
</dbReference>
<keyword evidence="8" id="KW-1185">Reference proteome</keyword>
<feature type="transmembrane region" description="Helical" evidence="6">
    <location>
        <begin position="460"/>
        <end position="484"/>
    </location>
</feature>
<feature type="transmembrane region" description="Helical" evidence="6">
    <location>
        <begin position="403"/>
        <end position="420"/>
    </location>
</feature>
<accession>A0ABR0EFT1</accession>
<feature type="transmembrane region" description="Helical" evidence="6">
    <location>
        <begin position="64"/>
        <end position="85"/>
    </location>
</feature>
<keyword evidence="5 6" id="KW-0472">Membrane</keyword>
<keyword evidence="2" id="KW-0813">Transport</keyword>
<feature type="transmembrane region" description="Helical" evidence="6">
    <location>
        <begin position="342"/>
        <end position="359"/>
    </location>
</feature>
<dbReference type="InterPro" id="IPR002293">
    <property type="entry name" value="AA/rel_permease1"/>
</dbReference>
<evidence type="ECO:0008006" key="9">
    <source>
        <dbReference type="Google" id="ProtNLM"/>
    </source>
</evidence>
<dbReference type="PANTHER" id="PTHR45649">
    <property type="entry name" value="AMINO-ACID PERMEASE BAT1"/>
    <property type="match status" value="1"/>
</dbReference>
<dbReference type="PANTHER" id="PTHR45649:SF11">
    <property type="entry name" value="TRANSPORTER, PUTATIVE (EUROFUNG)-RELATED"/>
    <property type="match status" value="1"/>
</dbReference>
<comment type="caution">
    <text evidence="7">The sequence shown here is derived from an EMBL/GenBank/DDBJ whole genome shotgun (WGS) entry which is preliminary data.</text>
</comment>
<feature type="transmembrane region" description="Helical" evidence="6">
    <location>
        <begin position="97"/>
        <end position="124"/>
    </location>
</feature>
<dbReference type="Gene3D" id="1.20.1740.10">
    <property type="entry name" value="Amino acid/polyamine transporter I"/>
    <property type="match status" value="1"/>
</dbReference>
<proteinExistence type="predicted"/>
<evidence type="ECO:0000256" key="2">
    <source>
        <dbReference type="ARBA" id="ARBA00022448"/>
    </source>
</evidence>
<feature type="transmembrane region" description="Helical" evidence="6">
    <location>
        <begin position="426"/>
        <end position="448"/>
    </location>
</feature>
<sequence>MQLDLASNPLTPCDRTMSIKPKGVDEDLANVVTLEEGDVLDPKQDADAAVLAANGHEAVMRRSFSWLAALGLGFSITNSWVGYLSCFGQNLNYVGPAAVIFGLLAAFFCQGFVSLGLAELASAFPSSGGQYHFVYVLSTEKTKRFAAYIVGWTSVLAWWTVTCSGLSLAAITISGIANFWHPQWTATSWQTYLIYVAVCCSTILPLFITPRKIPFLLQCTLFLSIIGCVMFLITTCVMHEETQPASYLTQPGLGVSGWSTSAAWLLAISNGMYAYGGTDGAIHISEEIINPGRRVPQVMIATMMLGLGTTLPLFIPLMLFITDLDAVRSSPLPSIELVYQSTGSRAVTTFLMVWLWLVYMGSLPAQWVTAGRIAWAFARDHGTPFPAYFTHVSPRLHFPVRSTLAALTFALLYGLLYLASTTAFNSIITSAVLFLNLSYAIPQGILLVRGRKRMLPTRYLSLGWFGAWCNVFAVVWTAILTVIICFPPSLPVSVEAMNYTSVVLVGMVLIVLGLWVGVGRKKFQGPRISWEMLEEANRLARGKRSD</sequence>
<feature type="transmembrane region" description="Helical" evidence="6">
    <location>
        <begin position="145"/>
        <end position="177"/>
    </location>
</feature>
<comment type="subcellular location">
    <subcellularLocation>
        <location evidence="1">Membrane</location>
        <topology evidence="1">Multi-pass membrane protein</topology>
    </subcellularLocation>
</comment>
<name>A0ABR0EFT1_ZASCE</name>
<evidence type="ECO:0000256" key="5">
    <source>
        <dbReference type="ARBA" id="ARBA00023136"/>
    </source>
</evidence>
<reference evidence="7 8" key="1">
    <citation type="journal article" date="2023" name="G3 (Bethesda)">
        <title>A chromosome-level genome assembly of Zasmidium syzygii isolated from banana leaves.</title>
        <authorList>
            <person name="van Westerhoven A.C."/>
            <person name="Mehrabi R."/>
            <person name="Talebi R."/>
            <person name="Steentjes M.B.F."/>
            <person name="Corcolon B."/>
            <person name="Chong P.A."/>
            <person name="Kema G.H.J."/>
            <person name="Seidl M.F."/>
        </authorList>
    </citation>
    <scope>NUCLEOTIDE SEQUENCE [LARGE SCALE GENOMIC DNA]</scope>
    <source>
        <strain evidence="7 8">P124</strain>
    </source>
</reference>
<dbReference type="EMBL" id="JAXOVC010000006">
    <property type="protein sequence ID" value="KAK4499995.1"/>
    <property type="molecule type" value="Genomic_DNA"/>
</dbReference>
<keyword evidence="4 6" id="KW-1133">Transmembrane helix</keyword>
<evidence type="ECO:0000313" key="7">
    <source>
        <dbReference type="EMBL" id="KAK4499995.1"/>
    </source>
</evidence>
<evidence type="ECO:0000256" key="1">
    <source>
        <dbReference type="ARBA" id="ARBA00004141"/>
    </source>
</evidence>
<feature type="transmembrane region" description="Helical" evidence="6">
    <location>
        <begin position="189"/>
        <end position="208"/>
    </location>
</feature>
<evidence type="ECO:0000256" key="3">
    <source>
        <dbReference type="ARBA" id="ARBA00022692"/>
    </source>
</evidence>
<gene>
    <name evidence="7" type="ORF">PRZ48_008181</name>
</gene>
<feature type="transmembrane region" description="Helical" evidence="6">
    <location>
        <begin position="215"/>
        <end position="235"/>
    </location>
</feature>
<dbReference type="Proteomes" id="UP001305779">
    <property type="component" value="Unassembled WGS sequence"/>
</dbReference>
<organism evidence="7 8">
    <name type="scientific">Zasmidium cellare</name>
    <name type="common">Wine cellar mold</name>
    <name type="synonym">Racodium cellare</name>
    <dbReference type="NCBI Taxonomy" id="395010"/>
    <lineage>
        <taxon>Eukaryota</taxon>
        <taxon>Fungi</taxon>
        <taxon>Dikarya</taxon>
        <taxon>Ascomycota</taxon>
        <taxon>Pezizomycotina</taxon>
        <taxon>Dothideomycetes</taxon>
        <taxon>Dothideomycetidae</taxon>
        <taxon>Mycosphaerellales</taxon>
        <taxon>Mycosphaerellaceae</taxon>
        <taxon>Zasmidium</taxon>
    </lineage>
</organism>
<keyword evidence="3 6" id="KW-0812">Transmembrane</keyword>